<evidence type="ECO:0000313" key="2">
    <source>
        <dbReference type="EMBL" id="MDT0377282.1"/>
    </source>
</evidence>
<dbReference type="EMBL" id="JAVREQ010000001">
    <property type="protein sequence ID" value="MDT0377282.1"/>
    <property type="molecule type" value="Genomic_DNA"/>
</dbReference>
<proteinExistence type="predicted"/>
<evidence type="ECO:0000313" key="3">
    <source>
        <dbReference type="Proteomes" id="UP001183414"/>
    </source>
</evidence>
<dbReference type="RefSeq" id="WP_311671287.1">
    <property type="nucleotide sequence ID" value="NZ_JAVREQ010000001.1"/>
</dbReference>
<dbReference type="Proteomes" id="UP001183414">
    <property type="component" value="Unassembled WGS sequence"/>
</dbReference>
<gene>
    <name evidence="2" type="ORF">RM572_00635</name>
</gene>
<comment type="caution">
    <text evidence="2">The sequence shown here is derived from an EMBL/GenBank/DDBJ whole genome shotgun (WGS) entry which is preliminary data.</text>
</comment>
<accession>A0ABU2NMK6</accession>
<dbReference type="InterPro" id="IPR011528">
    <property type="entry name" value="NERD"/>
</dbReference>
<reference evidence="3" key="1">
    <citation type="submission" date="2023-07" db="EMBL/GenBank/DDBJ databases">
        <title>30 novel species of actinomycetes from the DSMZ collection.</title>
        <authorList>
            <person name="Nouioui I."/>
        </authorList>
    </citation>
    <scope>NUCLEOTIDE SEQUENCE [LARGE SCALE GENOMIC DNA]</scope>
    <source>
        <strain evidence="3">DSM 42041</strain>
    </source>
</reference>
<organism evidence="2 3">
    <name type="scientific">Streptomyces hazeniae</name>
    <dbReference type="NCBI Taxonomy" id="3075538"/>
    <lineage>
        <taxon>Bacteria</taxon>
        <taxon>Bacillati</taxon>
        <taxon>Actinomycetota</taxon>
        <taxon>Actinomycetes</taxon>
        <taxon>Kitasatosporales</taxon>
        <taxon>Streptomycetaceae</taxon>
        <taxon>Streptomyces</taxon>
    </lineage>
</organism>
<sequence>MDLSDLLLIAAAAGTAAWLHRGRLWRRPRHGAGASAANRARQIRTPAVRLADALGITTRRGRQAARWQAGADGERRTADRLQPLTDQGWTLLHDRALPSSRANVDHLAISRRGVVVLVDSKRWSARYRLHTARDRLLHGTRDVTHRLDGLHHEASTVAELLGTAVLPVAVIDGAPVAGGELRHRGVLIVPADRALAVLQRLDRTTPSPAVPGRTLARRADRLLPHYETRTTR</sequence>
<feature type="domain" description="NERD" evidence="1">
    <location>
        <begin position="69"/>
        <end position="157"/>
    </location>
</feature>
<protein>
    <submittedName>
        <fullName evidence="2">Nuclease-related domain-containing protein</fullName>
    </submittedName>
</protein>
<name>A0ABU2NMK6_9ACTN</name>
<keyword evidence="3" id="KW-1185">Reference proteome</keyword>
<evidence type="ECO:0000259" key="1">
    <source>
        <dbReference type="Pfam" id="PF08378"/>
    </source>
</evidence>
<dbReference type="Pfam" id="PF08378">
    <property type="entry name" value="NERD"/>
    <property type="match status" value="1"/>
</dbReference>